<evidence type="ECO:0008006" key="4">
    <source>
        <dbReference type="Google" id="ProtNLM"/>
    </source>
</evidence>
<dbReference type="AlphaFoldDB" id="A0A6A5QNF4"/>
<protein>
    <recommendedName>
        <fullName evidence="4">Arrestin-like N-terminal domain-containing protein</fullName>
    </recommendedName>
</protein>
<accession>A0A6A5QNF4</accession>
<reference evidence="2" key="1">
    <citation type="journal article" date="2020" name="Stud. Mycol.">
        <title>101 Dothideomycetes genomes: a test case for predicting lifestyles and emergence of pathogens.</title>
        <authorList>
            <person name="Haridas S."/>
            <person name="Albert R."/>
            <person name="Binder M."/>
            <person name="Bloem J."/>
            <person name="Labutti K."/>
            <person name="Salamov A."/>
            <person name="Andreopoulos B."/>
            <person name="Baker S."/>
            <person name="Barry K."/>
            <person name="Bills G."/>
            <person name="Bluhm B."/>
            <person name="Cannon C."/>
            <person name="Castanera R."/>
            <person name="Culley D."/>
            <person name="Daum C."/>
            <person name="Ezra D."/>
            <person name="Gonzalez J."/>
            <person name="Henrissat B."/>
            <person name="Kuo A."/>
            <person name="Liang C."/>
            <person name="Lipzen A."/>
            <person name="Lutzoni F."/>
            <person name="Magnuson J."/>
            <person name="Mondo S."/>
            <person name="Nolan M."/>
            <person name="Ohm R."/>
            <person name="Pangilinan J."/>
            <person name="Park H.-J."/>
            <person name="Ramirez L."/>
            <person name="Alfaro M."/>
            <person name="Sun H."/>
            <person name="Tritt A."/>
            <person name="Yoshinaga Y."/>
            <person name="Zwiers L.-H."/>
            <person name="Turgeon B."/>
            <person name="Goodwin S."/>
            <person name="Spatafora J."/>
            <person name="Crous P."/>
            <person name="Grigoriev I."/>
        </authorList>
    </citation>
    <scope>NUCLEOTIDE SEQUENCE</scope>
    <source>
        <strain evidence="2">HMLAC05119</strain>
    </source>
</reference>
<gene>
    <name evidence="2" type="ORF">BDU57DRAFT_161050</name>
</gene>
<dbReference type="Gene3D" id="2.60.40.640">
    <property type="match status" value="1"/>
</dbReference>
<feature type="region of interest" description="Disordered" evidence="1">
    <location>
        <begin position="462"/>
        <end position="484"/>
    </location>
</feature>
<keyword evidence="3" id="KW-1185">Reference proteome</keyword>
<sequence>MVLTPQTSQKQPPRPFYIELSQDSPPFFTCGNTVRGLVRVEPTLRPQSIAVVFRGYYDIYDNSARGASTPNLFHYKAHLFQSSGAHENFDILRRGTANDGKVELPFEFTFPQYVSMAPPLDRPWRYSQDSSDHPRFQHAPGFPLPPSCPATFVNKGPLSPKVTYSLEAHCECVNNDSPKITVRHELKFLPPAPEYDLALLQPNVRIGTNLPKHCSKYKLIRTRKLFPGYEGSSKLGKVKDMLVEKELFFGLSTFSEVPYAKFSLTAAPARIMVADAPIPIAISVEHLERSPSLIDPPEVFMRRMRVQLLPAIHVFTFRERNKENVDIIRDAWTLFDKKFDDGNGEPLYDGLTLSHLGGGNLTHEKLLPSFTSYGLSLEYEIKVEIWGECAKSEFSGLAAKSEVQVVSSWNAVLPQELSGESGISIPELDSGPAYQEVDPLATLQGLGATELRHQLNTGVPAYEYHDPPQLPVQASRPLPPRYMG</sequence>
<dbReference type="EMBL" id="ML979134">
    <property type="protein sequence ID" value="KAF1917311.1"/>
    <property type="molecule type" value="Genomic_DNA"/>
</dbReference>
<evidence type="ECO:0000256" key="1">
    <source>
        <dbReference type="SAM" id="MobiDB-lite"/>
    </source>
</evidence>
<dbReference type="Proteomes" id="UP000800096">
    <property type="component" value="Unassembled WGS sequence"/>
</dbReference>
<proteinExistence type="predicted"/>
<evidence type="ECO:0000313" key="3">
    <source>
        <dbReference type="Proteomes" id="UP000800096"/>
    </source>
</evidence>
<dbReference type="InterPro" id="IPR014752">
    <property type="entry name" value="Arrestin-like_C"/>
</dbReference>
<name>A0A6A5QNF4_AMPQU</name>
<dbReference type="OrthoDB" id="5349440at2759"/>
<organism evidence="2 3">
    <name type="scientific">Ampelomyces quisqualis</name>
    <name type="common">Powdery mildew agent</name>
    <dbReference type="NCBI Taxonomy" id="50730"/>
    <lineage>
        <taxon>Eukaryota</taxon>
        <taxon>Fungi</taxon>
        <taxon>Dikarya</taxon>
        <taxon>Ascomycota</taxon>
        <taxon>Pezizomycotina</taxon>
        <taxon>Dothideomycetes</taxon>
        <taxon>Pleosporomycetidae</taxon>
        <taxon>Pleosporales</taxon>
        <taxon>Pleosporineae</taxon>
        <taxon>Phaeosphaeriaceae</taxon>
        <taxon>Ampelomyces</taxon>
    </lineage>
</organism>
<evidence type="ECO:0000313" key="2">
    <source>
        <dbReference type="EMBL" id="KAF1917311.1"/>
    </source>
</evidence>